<keyword evidence="1" id="KW-0732">Signal</keyword>
<evidence type="ECO:0000313" key="3">
    <source>
        <dbReference type="Proteomes" id="UP000051952"/>
    </source>
</evidence>
<accession>A0A0S4J5Z0</accession>
<feature type="signal peptide" evidence="1">
    <location>
        <begin position="1"/>
        <end position="30"/>
    </location>
</feature>
<dbReference type="EMBL" id="CYKH01001139">
    <property type="protein sequence ID" value="CUG85034.1"/>
    <property type="molecule type" value="Genomic_DNA"/>
</dbReference>
<gene>
    <name evidence="2" type="ORF">BSAL_00600</name>
</gene>
<protein>
    <submittedName>
        <fullName evidence="2">Membrane-associated protein, putative</fullName>
    </submittedName>
</protein>
<sequence length="241" mass="23780">MNASTIEGLLGSATYTNLLALLATLSSGSGATTTKVCGAACAVSTCHANSTVSASSLCAVQFLLGFPAAGLPLTNATLMAQVATTLQQDLAAALGSADVTVANTSVGDANFTLSDDSSVALLVAFGPRGVSEATIAARISDVAFVRLFELLSDIRNRTLTDFGVSMTHVCGAVCVANGCNAAVSVSPSSICVEPDVLDPAIRNGAVAAAVVVGASGVALGVMMLGNGGYVALAFSAFPLIG</sequence>
<organism evidence="2 3">
    <name type="scientific">Bodo saltans</name>
    <name type="common">Flagellated protozoan</name>
    <dbReference type="NCBI Taxonomy" id="75058"/>
    <lineage>
        <taxon>Eukaryota</taxon>
        <taxon>Discoba</taxon>
        <taxon>Euglenozoa</taxon>
        <taxon>Kinetoplastea</taxon>
        <taxon>Metakinetoplastina</taxon>
        <taxon>Eubodonida</taxon>
        <taxon>Bodonidae</taxon>
        <taxon>Bodo</taxon>
    </lineage>
</organism>
<proteinExistence type="predicted"/>
<evidence type="ECO:0000256" key="1">
    <source>
        <dbReference type="SAM" id="SignalP"/>
    </source>
</evidence>
<keyword evidence="3" id="KW-1185">Reference proteome</keyword>
<evidence type="ECO:0000313" key="2">
    <source>
        <dbReference type="EMBL" id="CUG85034.1"/>
    </source>
</evidence>
<feature type="chain" id="PRO_5006622030" evidence="1">
    <location>
        <begin position="31"/>
        <end position="241"/>
    </location>
</feature>
<dbReference type="Proteomes" id="UP000051952">
    <property type="component" value="Unassembled WGS sequence"/>
</dbReference>
<reference evidence="3" key="1">
    <citation type="submission" date="2015-09" db="EMBL/GenBank/DDBJ databases">
        <authorList>
            <consortium name="Pathogen Informatics"/>
        </authorList>
    </citation>
    <scope>NUCLEOTIDE SEQUENCE [LARGE SCALE GENOMIC DNA]</scope>
    <source>
        <strain evidence="3">Lake Konstanz</strain>
    </source>
</reference>
<dbReference type="VEuPathDB" id="TriTrypDB:BSAL_00600"/>
<name>A0A0S4J5Z0_BODSA</name>
<dbReference type="AlphaFoldDB" id="A0A0S4J5Z0"/>